<accession>K9UDT6</accession>
<keyword evidence="4" id="KW-1185">Reference proteome</keyword>
<dbReference type="GO" id="GO:0006508">
    <property type="term" value="P:proteolysis"/>
    <property type="evidence" value="ECO:0007669"/>
    <property type="project" value="UniProtKB-KW"/>
</dbReference>
<dbReference type="SMART" id="SM00228">
    <property type="entry name" value="PDZ"/>
    <property type="match status" value="1"/>
</dbReference>
<keyword evidence="3" id="KW-0645">Protease</keyword>
<feature type="domain" description="PDZ" evidence="2">
    <location>
        <begin position="18"/>
        <end position="76"/>
    </location>
</feature>
<organism evidence="3 4">
    <name type="scientific">Chamaesiphon minutus (strain ATCC 27169 / PCC 6605)</name>
    <dbReference type="NCBI Taxonomy" id="1173020"/>
    <lineage>
        <taxon>Bacteria</taxon>
        <taxon>Bacillati</taxon>
        <taxon>Cyanobacteriota</taxon>
        <taxon>Cyanophyceae</taxon>
        <taxon>Gomontiellales</taxon>
        <taxon>Chamaesiphonaceae</taxon>
        <taxon>Chamaesiphon</taxon>
    </lineage>
</organism>
<dbReference type="RefSeq" id="WP_015159175.1">
    <property type="nucleotide sequence ID" value="NC_019697.1"/>
</dbReference>
<dbReference type="Pfam" id="PF13180">
    <property type="entry name" value="PDZ_2"/>
    <property type="match status" value="1"/>
</dbReference>
<dbReference type="EMBL" id="CP003600">
    <property type="protein sequence ID" value="AFY93005.1"/>
    <property type="molecule type" value="Genomic_DNA"/>
</dbReference>
<evidence type="ECO:0000313" key="3">
    <source>
        <dbReference type="EMBL" id="AFY93005.1"/>
    </source>
</evidence>
<dbReference type="SUPFAM" id="SSF50156">
    <property type="entry name" value="PDZ domain-like"/>
    <property type="match status" value="1"/>
</dbReference>
<sequence>MVDDCAKLSHKSHYHSQGVLVTKVTLDSPAAKAGLRSGDAIEQIDGQQIKDANSVQQIVEQKRVGSNLQIGLYRGDRPRSLSVTTVAMPAPKQQLSQSQSTP</sequence>
<dbReference type="KEGG" id="cmp:Cha6605_1897"/>
<evidence type="ECO:0000259" key="2">
    <source>
        <dbReference type="PROSITE" id="PS50106"/>
    </source>
</evidence>
<dbReference type="Gene3D" id="2.30.42.10">
    <property type="match status" value="1"/>
</dbReference>
<dbReference type="AlphaFoldDB" id="K9UDT6"/>
<dbReference type="Proteomes" id="UP000010366">
    <property type="component" value="Chromosome"/>
</dbReference>
<gene>
    <name evidence="3" type="ORF">Cha6605_1897</name>
</gene>
<dbReference type="STRING" id="1173020.Cha6605_1897"/>
<evidence type="ECO:0000313" key="4">
    <source>
        <dbReference type="Proteomes" id="UP000010366"/>
    </source>
</evidence>
<dbReference type="OrthoDB" id="291337at2"/>
<dbReference type="PANTHER" id="PTHR22939:SF129">
    <property type="entry name" value="SERINE PROTEASE HTRA2, MITOCHONDRIAL"/>
    <property type="match status" value="1"/>
</dbReference>
<proteinExistence type="inferred from homology"/>
<dbReference type="eggNOG" id="COG0265">
    <property type="taxonomic scope" value="Bacteria"/>
</dbReference>
<reference evidence="3 4" key="1">
    <citation type="submission" date="2012-05" db="EMBL/GenBank/DDBJ databases">
        <title>Finished chromosome of genome of Chamaesiphon sp. PCC 6605.</title>
        <authorList>
            <consortium name="US DOE Joint Genome Institute"/>
            <person name="Gugger M."/>
            <person name="Coursin T."/>
            <person name="Rippka R."/>
            <person name="Tandeau De Marsac N."/>
            <person name="Huntemann M."/>
            <person name="Wei C.-L."/>
            <person name="Han J."/>
            <person name="Detter J.C."/>
            <person name="Han C."/>
            <person name="Tapia R."/>
            <person name="Chen A."/>
            <person name="Kyrpides N."/>
            <person name="Mavromatis K."/>
            <person name="Markowitz V."/>
            <person name="Szeto E."/>
            <person name="Ivanova N."/>
            <person name="Pagani I."/>
            <person name="Pati A."/>
            <person name="Goodwin L."/>
            <person name="Nordberg H.P."/>
            <person name="Cantor M.N."/>
            <person name="Hua S.X."/>
            <person name="Woyke T."/>
            <person name="Kerfeld C.A."/>
        </authorList>
    </citation>
    <scope>NUCLEOTIDE SEQUENCE [LARGE SCALE GENOMIC DNA]</scope>
    <source>
        <strain evidence="4">ATCC 27169 / PCC 6605</strain>
    </source>
</reference>
<dbReference type="GO" id="GO:0008233">
    <property type="term" value="F:peptidase activity"/>
    <property type="evidence" value="ECO:0007669"/>
    <property type="project" value="UniProtKB-KW"/>
</dbReference>
<dbReference type="HOGENOM" id="CLU_2272359_0_0_3"/>
<dbReference type="InterPro" id="IPR036034">
    <property type="entry name" value="PDZ_sf"/>
</dbReference>
<dbReference type="PROSITE" id="PS50106">
    <property type="entry name" value="PDZ"/>
    <property type="match status" value="1"/>
</dbReference>
<evidence type="ECO:0000256" key="1">
    <source>
        <dbReference type="ARBA" id="ARBA00010541"/>
    </source>
</evidence>
<dbReference type="InterPro" id="IPR001478">
    <property type="entry name" value="PDZ"/>
</dbReference>
<keyword evidence="3" id="KW-0378">Hydrolase</keyword>
<protein>
    <submittedName>
        <fullName evidence="3">Trypsin-like serine protease with C-terminal PDZ domain</fullName>
    </submittedName>
</protein>
<comment type="similarity">
    <text evidence="1">Belongs to the peptidase S1C family.</text>
</comment>
<name>K9UDT6_CHAP6</name>
<dbReference type="PANTHER" id="PTHR22939">
    <property type="entry name" value="SERINE PROTEASE FAMILY S1C HTRA-RELATED"/>
    <property type="match status" value="1"/>
</dbReference>